<organism evidence="4 5">
    <name type="scientific">Candidatus Raymondbacteria bacterium RIFOXYD12_FULL_49_13</name>
    <dbReference type="NCBI Taxonomy" id="1817890"/>
    <lineage>
        <taxon>Bacteria</taxon>
        <taxon>Raymondiibacteriota</taxon>
    </lineage>
</organism>
<name>A0A1F7F0X5_UNCRA</name>
<dbReference type="NCBIfam" id="TIGR01730">
    <property type="entry name" value="RND_mfp"/>
    <property type="match status" value="1"/>
</dbReference>
<dbReference type="InterPro" id="IPR006143">
    <property type="entry name" value="RND_pump_MFP"/>
</dbReference>
<dbReference type="Gene3D" id="2.40.50.100">
    <property type="match status" value="1"/>
</dbReference>
<dbReference type="Pfam" id="PF25973">
    <property type="entry name" value="BSH_CzcB"/>
    <property type="match status" value="1"/>
</dbReference>
<dbReference type="Gene3D" id="2.40.30.170">
    <property type="match status" value="1"/>
</dbReference>
<feature type="coiled-coil region" evidence="2">
    <location>
        <begin position="108"/>
        <end position="159"/>
    </location>
</feature>
<sequence>MSKKTFILIGLVIVGLIIYRLNGNYNKINSRQNVSTDLPRVSVTVDTVKSFSLEQDMECVGTLAPITEINIAAESQGGITSLPVRLGQRVQKGEILAKIDDKQKALSVEAARISLRKLEKDLQRYQNLYKGGTITEQQLDEMTSVRDNTVIQLQQMEKQLSDAVIRAPITGIISEKFAEEGAFINVGSPVVTIVNVDRFKINLNVSEEQVYVLIKGSPATIKTDIYPDVDFSGIVSFISPKGDAGHNYLVDVILNNSAHHSLKAGTFVTVRISLPASPKASYILREALQGTLQNAYVYVAEGGLALSRSVVVQSAGNKWLRIRKGLNPGEAVIIGGQVNLTDGKAIAIRN</sequence>
<evidence type="ECO:0000313" key="4">
    <source>
        <dbReference type="EMBL" id="OGK00310.1"/>
    </source>
</evidence>
<evidence type="ECO:0000259" key="3">
    <source>
        <dbReference type="Pfam" id="PF25973"/>
    </source>
</evidence>
<dbReference type="AlphaFoldDB" id="A0A1F7F0X5"/>
<feature type="domain" description="CzcB-like barrel-sandwich hybrid" evidence="3">
    <location>
        <begin position="70"/>
        <end position="194"/>
    </location>
</feature>
<keyword evidence="2" id="KW-0175">Coiled coil</keyword>
<dbReference type="GO" id="GO:0015562">
    <property type="term" value="F:efflux transmembrane transporter activity"/>
    <property type="evidence" value="ECO:0007669"/>
    <property type="project" value="TreeGrafter"/>
</dbReference>
<evidence type="ECO:0000313" key="5">
    <source>
        <dbReference type="Proteomes" id="UP000179243"/>
    </source>
</evidence>
<dbReference type="InterPro" id="IPR058647">
    <property type="entry name" value="BSH_CzcB-like"/>
</dbReference>
<dbReference type="GO" id="GO:1990281">
    <property type="term" value="C:efflux pump complex"/>
    <property type="evidence" value="ECO:0007669"/>
    <property type="project" value="TreeGrafter"/>
</dbReference>
<dbReference type="PANTHER" id="PTHR30469:SF15">
    <property type="entry name" value="HLYD FAMILY OF SECRETION PROTEINS"/>
    <property type="match status" value="1"/>
</dbReference>
<proteinExistence type="inferred from homology"/>
<dbReference type="Gene3D" id="1.10.287.470">
    <property type="entry name" value="Helix hairpin bin"/>
    <property type="match status" value="1"/>
</dbReference>
<dbReference type="Gene3D" id="2.40.420.20">
    <property type="match status" value="1"/>
</dbReference>
<evidence type="ECO:0000256" key="2">
    <source>
        <dbReference type="SAM" id="Coils"/>
    </source>
</evidence>
<accession>A0A1F7F0X5</accession>
<dbReference type="SUPFAM" id="SSF111369">
    <property type="entry name" value="HlyD-like secretion proteins"/>
    <property type="match status" value="1"/>
</dbReference>
<dbReference type="Proteomes" id="UP000179243">
    <property type="component" value="Unassembled WGS sequence"/>
</dbReference>
<dbReference type="PANTHER" id="PTHR30469">
    <property type="entry name" value="MULTIDRUG RESISTANCE PROTEIN MDTA"/>
    <property type="match status" value="1"/>
</dbReference>
<comment type="caution">
    <text evidence="4">The sequence shown here is derived from an EMBL/GenBank/DDBJ whole genome shotgun (WGS) entry which is preliminary data.</text>
</comment>
<dbReference type="EMBL" id="MFYX01000149">
    <property type="protein sequence ID" value="OGK00310.1"/>
    <property type="molecule type" value="Genomic_DNA"/>
</dbReference>
<reference evidence="4 5" key="1">
    <citation type="journal article" date="2016" name="Nat. Commun.">
        <title>Thousands of microbial genomes shed light on interconnected biogeochemical processes in an aquifer system.</title>
        <authorList>
            <person name="Anantharaman K."/>
            <person name="Brown C.T."/>
            <person name="Hug L.A."/>
            <person name="Sharon I."/>
            <person name="Castelle C.J."/>
            <person name="Probst A.J."/>
            <person name="Thomas B.C."/>
            <person name="Singh A."/>
            <person name="Wilkins M.J."/>
            <person name="Karaoz U."/>
            <person name="Brodie E.L."/>
            <person name="Williams K.H."/>
            <person name="Hubbard S.S."/>
            <person name="Banfield J.F."/>
        </authorList>
    </citation>
    <scope>NUCLEOTIDE SEQUENCE [LARGE SCALE GENOMIC DNA]</scope>
</reference>
<comment type="similarity">
    <text evidence="1">Belongs to the membrane fusion protein (MFP) (TC 8.A.1) family.</text>
</comment>
<protein>
    <recommendedName>
        <fullName evidence="3">CzcB-like barrel-sandwich hybrid domain-containing protein</fullName>
    </recommendedName>
</protein>
<gene>
    <name evidence="4" type="ORF">A2519_10970</name>
</gene>
<evidence type="ECO:0000256" key="1">
    <source>
        <dbReference type="ARBA" id="ARBA00009477"/>
    </source>
</evidence>